<dbReference type="AlphaFoldDB" id="A0A4Y2GX20"/>
<gene>
    <name evidence="1" type="ORF">AVEN_222538_1</name>
</gene>
<accession>A0A4Y2GX20</accession>
<name>A0A4Y2GX20_ARAVE</name>
<dbReference type="EMBL" id="BGPR01001603">
    <property type="protein sequence ID" value="GBM57687.1"/>
    <property type="molecule type" value="Genomic_DNA"/>
</dbReference>
<evidence type="ECO:0000313" key="1">
    <source>
        <dbReference type="EMBL" id="GBM57687.1"/>
    </source>
</evidence>
<dbReference type="PANTHER" id="PTHR31511:SF12">
    <property type="entry name" value="RHO TERMINATION FACTOR N-TERMINAL DOMAIN-CONTAINING PROTEIN"/>
    <property type="match status" value="1"/>
</dbReference>
<dbReference type="OrthoDB" id="414982at2759"/>
<organism evidence="1 2">
    <name type="scientific">Araneus ventricosus</name>
    <name type="common">Orbweaver spider</name>
    <name type="synonym">Epeira ventricosa</name>
    <dbReference type="NCBI Taxonomy" id="182803"/>
    <lineage>
        <taxon>Eukaryota</taxon>
        <taxon>Metazoa</taxon>
        <taxon>Ecdysozoa</taxon>
        <taxon>Arthropoda</taxon>
        <taxon>Chelicerata</taxon>
        <taxon>Arachnida</taxon>
        <taxon>Araneae</taxon>
        <taxon>Araneomorphae</taxon>
        <taxon>Entelegynae</taxon>
        <taxon>Araneoidea</taxon>
        <taxon>Araneidae</taxon>
        <taxon>Araneus</taxon>
    </lineage>
</organism>
<reference evidence="1 2" key="1">
    <citation type="journal article" date="2019" name="Sci. Rep.">
        <title>Orb-weaving spider Araneus ventricosus genome elucidates the spidroin gene catalogue.</title>
        <authorList>
            <person name="Kono N."/>
            <person name="Nakamura H."/>
            <person name="Ohtoshi R."/>
            <person name="Moran D.A.P."/>
            <person name="Shinohara A."/>
            <person name="Yoshida Y."/>
            <person name="Fujiwara M."/>
            <person name="Mori M."/>
            <person name="Tomita M."/>
            <person name="Arakawa K."/>
        </authorList>
    </citation>
    <scope>NUCLEOTIDE SEQUENCE [LARGE SCALE GENOMIC DNA]</scope>
</reference>
<protein>
    <submittedName>
        <fullName evidence="1">Uncharacterized protein</fullName>
    </submittedName>
</protein>
<keyword evidence="2" id="KW-1185">Reference proteome</keyword>
<sequence>MEAMVQFKDEKIDCSANSMEKYITFSVGKLQFVNSYQFMAASLHDLVSNLPKDNFSVMREYFNPNHVDSLLREGVYPYEYADDFLKFDETKLTAREHFFSSLSGELITEDEYAYENEIWATLQLKTLGDITLGDIYLFKSRRSFAL</sequence>
<evidence type="ECO:0000313" key="2">
    <source>
        <dbReference type="Proteomes" id="UP000499080"/>
    </source>
</evidence>
<dbReference type="Proteomes" id="UP000499080">
    <property type="component" value="Unassembled WGS sequence"/>
</dbReference>
<proteinExistence type="predicted"/>
<dbReference type="PANTHER" id="PTHR31511">
    <property type="entry name" value="PROTEIN CBG23764"/>
    <property type="match status" value="1"/>
</dbReference>
<comment type="caution">
    <text evidence="1">The sequence shown here is derived from an EMBL/GenBank/DDBJ whole genome shotgun (WGS) entry which is preliminary data.</text>
</comment>